<keyword evidence="6" id="KW-1185">Reference proteome</keyword>
<feature type="domain" description="N-acetyltransferase" evidence="3">
    <location>
        <begin position="2"/>
        <end position="175"/>
    </location>
</feature>
<keyword evidence="2" id="KW-0012">Acyltransferase</keyword>
<dbReference type="Proteomes" id="UP000528555">
    <property type="component" value="Unassembled WGS sequence"/>
</dbReference>
<dbReference type="PROSITE" id="PS51186">
    <property type="entry name" value="GNAT"/>
    <property type="match status" value="1"/>
</dbReference>
<dbReference type="GO" id="GO:0016747">
    <property type="term" value="F:acyltransferase activity, transferring groups other than amino-acyl groups"/>
    <property type="evidence" value="ECO:0007669"/>
    <property type="project" value="InterPro"/>
</dbReference>
<sequence length="176" mass="19894">MTGFRKASSEDIASVVSIYQKIHEEERKGKLKIGWLPDVYPVENTARAAFERQELFVFEEEGKITASAIINQSQVDVYADGIWQYPAKAEEVMVLHTLVVSPDEGRKGIGSKFVDFYETYAEARGCRVLRMDTNEKNAAARSLYRKLGYREAGAVPCVFNGIPNVNLILLEKELRK</sequence>
<dbReference type="Pfam" id="PF00583">
    <property type="entry name" value="Acetyltransf_1"/>
    <property type="match status" value="1"/>
</dbReference>
<organism evidence="5 6">
    <name type="scientific">Dorea phocaeensis</name>
    <dbReference type="NCBI Taxonomy" id="2040291"/>
    <lineage>
        <taxon>Bacteria</taxon>
        <taxon>Bacillati</taxon>
        <taxon>Bacillota</taxon>
        <taxon>Clostridia</taxon>
        <taxon>Lachnospirales</taxon>
        <taxon>Lachnospiraceae</taxon>
        <taxon>Dorea</taxon>
    </lineage>
</organism>
<evidence type="ECO:0000313" key="5">
    <source>
        <dbReference type="EMBL" id="NVH58112.1"/>
    </source>
</evidence>
<dbReference type="CDD" id="cd04301">
    <property type="entry name" value="NAT_SF"/>
    <property type="match status" value="1"/>
</dbReference>
<comment type="caution">
    <text evidence="5">The sequence shown here is derived from an EMBL/GenBank/DDBJ whole genome shotgun (WGS) entry which is preliminary data.</text>
</comment>
<dbReference type="Gene3D" id="3.40.630.30">
    <property type="match status" value="1"/>
</dbReference>
<evidence type="ECO:0000256" key="2">
    <source>
        <dbReference type="ARBA" id="ARBA00023315"/>
    </source>
</evidence>
<evidence type="ECO:0000313" key="7">
    <source>
        <dbReference type="Proteomes" id="UP000701680"/>
    </source>
</evidence>
<gene>
    <name evidence="5" type="ORF">G5A66_05495</name>
    <name evidence="4" type="ORF">G5A75_05515</name>
</gene>
<dbReference type="EMBL" id="JAAIUO010000003">
    <property type="protein sequence ID" value="NSK14338.1"/>
    <property type="molecule type" value="Genomic_DNA"/>
</dbReference>
<reference evidence="5" key="2">
    <citation type="submission" date="2020-02" db="EMBL/GenBank/DDBJ databases">
        <authorList>
            <person name="Littmann E."/>
            <person name="Sorbara M."/>
        </authorList>
    </citation>
    <scope>NUCLEOTIDE SEQUENCE</scope>
    <source>
        <strain evidence="5">MSK.17.11</strain>
        <strain evidence="4">MSK.17.38</strain>
    </source>
</reference>
<dbReference type="SUPFAM" id="SSF55729">
    <property type="entry name" value="Acyl-CoA N-acyltransferases (Nat)"/>
    <property type="match status" value="1"/>
</dbReference>
<evidence type="ECO:0000256" key="1">
    <source>
        <dbReference type="ARBA" id="ARBA00022679"/>
    </source>
</evidence>
<reference evidence="6 7" key="1">
    <citation type="journal article" date="2020" name="Cell Host Microbe">
        <title>Functional and Genomic Variation between Human-Derived Isolates of Lachnospiraceae Reveals Inter- and Intra-Species Diversity.</title>
        <authorList>
            <person name="Sorbara M.T."/>
            <person name="Littmann E.R."/>
            <person name="Fontana E."/>
            <person name="Moody T.U."/>
            <person name="Kohout C.E."/>
            <person name="Gjonbalaj M."/>
            <person name="Eaton V."/>
            <person name="Seok R."/>
            <person name="Leiner I.M."/>
            <person name="Pamer E.G."/>
        </authorList>
    </citation>
    <scope>NUCLEOTIDE SEQUENCE [LARGE SCALE GENOMIC DNA]</scope>
    <source>
        <strain evidence="5 6">MSK.17.11</strain>
        <strain evidence="4 7">MSK.17.38</strain>
    </source>
</reference>
<keyword evidence="1 5" id="KW-0808">Transferase</keyword>
<dbReference type="AlphaFoldDB" id="A0A850HJ66"/>
<dbReference type="PANTHER" id="PTHR43877">
    <property type="entry name" value="AMINOALKYLPHOSPHONATE N-ACETYLTRANSFERASE-RELATED-RELATED"/>
    <property type="match status" value="1"/>
</dbReference>
<proteinExistence type="predicted"/>
<evidence type="ECO:0000313" key="4">
    <source>
        <dbReference type="EMBL" id="NSK14338.1"/>
    </source>
</evidence>
<name>A0A850HJ66_9FIRM</name>
<dbReference type="InterPro" id="IPR000182">
    <property type="entry name" value="GNAT_dom"/>
</dbReference>
<dbReference type="InterPro" id="IPR050832">
    <property type="entry name" value="Bact_Acetyltransf"/>
</dbReference>
<evidence type="ECO:0000259" key="3">
    <source>
        <dbReference type="PROSITE" id="PS51186"/>
    </source>
</evidence>
<evidence type="ECO:0000313" key="6">
    <source>
        <dbReference type="Proteomes" id="UP000528555"/>
    </source>
</evidence>
<protein>
    <submittedName>
        <fullName evidence="5">GNAT family N-acetyltransferase</fullName>
    </submittedName>
</protein>
<dbReference type="EMBL" id="JAAITX010000003">
    <property type="protein sequence ID" value="NVH58112.1"/>
    <property type="molecule type" value="Genomic_DNA"/>
</dbReference>
<dbReference type="InterPro" id="IPR016181">
    <property type="entry name" value="Acyl_CoA_acyltransferase"/>
</dbReference>
<accession>A0A850HJ66</accession>
<dbReference type="PANTHER" id="PTHR43877:SF2">
    <property type="entry name" value="AMINOALKYLPHOSPHONATE N-ACETYLTRANSFERASE-RELATED"/>
    <property type="match status" value="1"/>
</dbReference>
<dbReference type="Proteomes" id="UP000701680">
    <property type="component" value="Unassembled WGS sequence"/>
</dbReference>
<dbReference type="OrthoDB" id="357176at2"/>